<accession>A0ABY5Z694</accession>
<keyword evidence="3" id="KW-1185">Reference proteome</keyword>
<keyword evidence="1" id="KW-1133">Transmembrane helix</keyword>
<organism evidence="2 3">
    <name type="scientific">Dactylosporangium roseum</name>
    <dbReference type="NCBI Taxonomy" id="47989"/>
    <lineage>
        <taxon>Bacteria</taxon>
        <taxon>Bacillati</taxon>
        <taxon>Actinomycetota</taxon>
        <taxon>Actinomycetes</taxon>
        <taxon>Micromonosporales</taxon>
        <taxon>Micromonosporaceae</taxon>
        <taxon>Dactylosporangium</taxon>
    </lineage>
</organism>
<evidence type="ECO:0000313" key="2">
    <source>
        <dbReference type="EMBL" id="UWZ37541.1"/>
    </source>
</evidence>
<dbReference type="RefSeq" id="WP_260726898.1">
    <property type="nucleotide sequence ID" value="NZ_BAAABS010000070.1"/>
</dbReference>
<dbReference type="Proteomes" id="UP001058271">
    <property type="component" value="Chromosome"/>
</dbReference>
<feature type="transmembrane region" description="Helical" evidence="1">
    <location>
        <begin position="24"/>
        <end position="45"/>
    </location>
</feature>
<keyword evidence="1" id="KW-0472">Membrane</keyword>
<name>A0ABY5Z694_9ACTN</name>
<evidence type="ECO:0000256" key="1">
    <source>
        <dbReference type="SAM" id="Phobius"/>
    </source>
</evidence>
<evidence type="ECO:0000313" key="3">
    <source>
        <dbReference type="Proteomes" id="UP001058271"/>
    </source>
</evidence>
<dbReference type="EMBL" id="CP073721">
    <property type="protein sequence ID" value="UWZ37541.1"/>
    <property type="molecule type" value="Genomic_DNA"/>
</dbReference>
<sequence length="89" mass="10020">MSIDYAEAARLIRKGRKSEQRGKALQGCITGLITFALLSLLKGWLFMLFLDVAHAHWWPAIPTIGYWWSVLLMVLLPSLGSSSSTKRED</sequence>
<reference evidence="2" key="1">
    <citation type="submission" date="2021-04" db="EMBL/GenBank/DDBJ databases">
        <title>Biosynthetic gene clusters of Dactylosporangioum roseum.</title>
        <authorList>
            <person name="Hartkoorn R.C."/>
            <person name="Beaudoing E."/>
            <person name="Hot D."/>
            <person name="Moureu S."/>
        </authorList>
    </citation>
    <scope>NUCLEOTIDE SEQUENCE</scope>
    <source>
        <strain evidence="2">NRRL B-16295</strain>
    </source>
</reference>
<proteinExistence type="predicted"/>
<gene>
    <name evidence="2" type="ORF">Drose_04455</name>
</gene>
<protein>
    <submittedName>
        <fullName evidence="2">Uncharacterized protein</fullName>
    </submittedName>
</protein>
<keyword evidence="1" id="KW-0812">Transmembrane</keyword>
<feature type="transmembrane region" description="Helical" evidence="1">
    <location>
        <begin position="57"/>
        <end position="79"/>
    </location>
</feature>